<dbReference type="Pfam" id="PF00403">
    <property type="entry name" value="HMA"/>
    <property type="match status" value="4"/>
</dbReference>
<keyword evidence="7" id="KW-0677">Repeat</keyword>
<evidence type="ECO:0000256" key="13">
    <source>
        <dbReference type="ARBA" id="ARBA00022989"/>
    </source>
</evidence>
<evidence type="ECO:0000256" key="14">
    <source>
        <dbReference type="ARBA" id="ARBA00023008"/>
    </source>
</evidence>
<keyword evidence="9" id="KW-0187">Copper transport</keyword>
<dbReference type="NCBIfam" id="TIGR01494">
    <property type="entry name" value="ATPase_P-type"/>
    <property type="match status" value="1"/>
</dbReference>
<reference evidence="19 20" key="1">
    <citation type="submission" date="2019-08" db="EMBL/GenBank/DDBJ databases">
        <authorList>
            <person name="Alioto T."/>
            <person name="Alioto T."/>
            <person name="Gomez Garrido J."/>
        </authorList>
    </citation>
    <scope>NUCLEOTIDE SEQUENCE [LARGE SCALE GENOMIC DNA]</scope>
</reference>
<dbReference type="Proteomes" id="UP000325440">
    <property type="component" value="Unassembled WGS sequence"/>
</dbReference>
<dbReference type="PANTHER" id="PTHR43520">
    <property type="entry name" value="ATP7, ISOFORM B"/>
    <property type="match status" value="1"/>
</dbReference>
<dbReference type="EC" id="7.2.2.8" evidence="3"/>
<sequence length="1284" mass="140617">MPSADIFELYNSPLTQNNEKKYLPNNNAPDELNDTEPVKNYSTIILTVISRAVEAASIILDQTGVIQVDTIGQNYIRVFYDINQTSILVLIDSLNKMGYLVSYEPEKQIEVNIQVEGMKCNSCVKKIENCVREKNGVISIHVNLKEKYAHIVYDSNAISVFELQSIIAELGFTVPIHPTTTLINIDGMSCMNCVRNIENKIGVLNGVVSISVSLEQKQATVVHRTADIKPSDLVSAISSLATKFKVSLNDQKTDTPSSMFSMFVPEDDLSKTYLNIRGMTCASCVIAIEKHCLKIKGVKSILVALMAAKAEVQYDSLLVQPEDIANSITDLGFPCNVLADTNSRISQTEFRIGGMTCSSCVNKIESNVMKLKGVQKAVVALTTQKAVITYDCDLISPRDIADHIVGLGFTADLVNNKDRGNRNYLNHSEEIKKWRNSFFISLLFGGPCMIAMTYFMMGMTFGFIDHSSMCCVIPGLSFENLIMFLLSTPVQFIGGWHFHVQAWKAIRHFTTNMDVLVSVATTISYVYSVIVVLIAITETPAKHSSPMTFFDTPPMLFVFISLGRWMEHIAKGKTSEALSKLLSLKATDALLVTVTDDFKIITEKEINVDLVKRGDILKVLPSTKVPVDGKVINGRSACDESLITGESMPVNKKPSSLIIGGSLNQTAPLLMVATHTGEATMLAQIVRLVEQAQTSKAPIQQFADRIAGYFVPAVVAISSITLLSWLFIGRYYTKYLPISDEEKYGADGWENAIQYSFRCALSVLAIACPCALGLATPTAVMVGTGIGALNGILIKGAEALENAHKVKYVVFDKTGTITYGKPTVSRICLFVDDMICSLNLLLTIVANAEISSEHPLASALVKFIKEVFKCEISGKCDRFQSVAGCGIKCVVSHIDDLLKTGAQSDFIMNYQNHIMNRGSSVPFELDNIMVELIKVKSPSEVQSLQLHKLLDINEEKKPNETKYEVLIGNREWMFRNGINLSKDVNFKMISEETLGHTAILCAINGVLVSMISVSDMVKPEAHLAIYTLMKRGFQVMLLTGDNRKTASAVAKQVGIQKVFAEVLPSHKVAKIRALQEKGIKVAMVGDGVNDSPALAQANVGIAISSGTDVAVEAADVVLMRNDLLDVVGCFDLSNKTVRRIRLNFLFASMYNLIGIPIAAGVFSPFGIMLQPWMAAAAMALSSVSVVGSSLLLKMYKKPTLTTLTTSEYLSRSRTELDTISLHRGLDDIEPSIMIRASTSSAISKLLMGKTTVSEAENQLLNSYDDIEDHCSIGNSIERTKSINA</sequence>
<keyword evidence="16 17" id="KW-0472">Membrane</keyword>
<evidence type="ECO:0000256" key="2">
    <source>
        <dbReference type="ARBA" id="ARBA00006024"/>
    </source>
</evidence>
<evidence type="ECO:0000256" key="11">
    <source>
        <dbReference type="ARBA" id="ARBA00022842"/>
    </source>
</evidence>
<feature type="transmembrane region" description="Helical" evidence="17">
    <location>
        <begin position="515"/>
        <end position="536"/>
    </location>
</feature>
<dbReference type="PRINTS" id="PR00942">
    <property type="entry name" value="CUATPASEI"/>
</dbReference>
<proteinExistence type="inferred from homology"/>
<evidence type="ECO:0000259" key="18">
    <source>
        <dbReference type="PROSITE" id="PS50846"/>
    </source>
</evidence>
<dbReference type="InterPro" id="IPR001757">
    <property type="entry name" value="P_typ_ATPase"/>
</dbReference>
<dbReference type="SUPFAM" id="SSF81653">
    <property type="entry name" value="Calcium ATPase, transduction domain A"/>
    <property type="match status" value="1"/>
</dbReference>
<dbReference type="PANTHER" id="PTHR43520:SF8">
    <property type="entry name" value="P-TYPE CU(+) TRANSPORTER"/>
    <property type="match status" value="1"/>
</dbReference>
<evidence type="ECO:0000256" key="4">
    <source>
        <dbReference type="ARBA" id="ARBA00022448"/>
    </source>
</evidence>
<comment type="similarity">
    <text evidence="2 17">Belongs to the cation transport ATPase (P-type) (TC 3.A.3) family. Type IB subfamily.</text>
</comment>
<dbReference type="Gene3D" id="3.30.70.100">
    <property type="match status" value="4"/>
</dbReference>
<evidence type="ECO:0000256" key="1">
    <source>
        <dbReference type="ARBA" id="ARBA00004166"/>
    </source>
</evidence>
<accession>A0A5E4NDG4</accession>
<feature type="transmembrane region" description="Helical" evidence="17">
    <location>
        <begin position="1172"/>
        <end position="1192"/>
    </location>
</feature>
<dbReference type="GO" id="GO:0140581">
    <property type="term" value="F:P-type monovalent copper transporter activity"/>
    <property type="evidence" value="ECO:0007669"/>
    <property type="project" value="UniProtKB-EC"/>
</dbReference>
<dbReference type="EMBL" id="CABPRJ010001904">
    <property type="protein sequence ID" value="VVC40531.1"/>
    <property type="molecule type" value="Genomic_DNA"/>
</dbReference>
<feature type="transmembrane region" description="Helical" evidence="17">
    <location>
        <begin position="481"/>
        <end position="503"/>
    </location>
</feature>
<evidence type="ECO:0000256" key="8">
    <source>
        <dbReference type="ARBA" id="ARBA00022741"/>
    </source>
</evidence>
<evidence type="ECO:0000313" key="20">
    <source>
        <dbReference type="Proteomes" id="UP000325440"/>
    </source>
</evidence>
<keyword evidence="14" id="KW-0186">Copper</keyword>
<evidence type="ECO:0000256" key="10">
    <source>
        <dbReference type="ARBA" id="ARBA00022840"/>
    </source>
</evidence>
<evidence type="ECO:0000256" key="3">
    <source>
        <dbReference type="ARBA" id="ARBA00012517"/>
    </source>
</evidence>
<dbReference type="GO" id="GO:0016887">
    <property type="term" value="F:ATP hydrolysis activity"/>
    <property type="evidence" value="ECO:0007669"/>
    <property type="project" value="InterPro"/>
</dbReference>
<dbReference type="OrthoDB" id="432719at2759"/>
<dbReference type="GO" id="GO:0005802">
    <property type="term" value="C:trans-Golgi network"/>
    <property type="evidence" value="ECO:0007669"/>
    <property type="project" value="UniProtKB-ARBA"/>
</dbReference>
<dbReference type="InterPro" id="IPR006121">
    <property type="entry name" value="HMA_dom"/>
</dbReference>
<dbReference type="Pfam" id="PF00702">
    <property type="entry name" value="Hydrolase"/>
    <property type="match status" value="1"/>
</dbReference>
<gene>
    <name evidence="19" type="ORF">CINCED_3A019511</name>
</gene>
<dbReference type="InterPro" id="IPR044492">
    <property type="entry name" value="P_typ_ATPase_HD_dom"/>
</dbReference>
<dbReference type="CDD" id="cd02094">
    <property type="entry name" value="P-type_ATPase_Cu-like"/>
    <property type="match status" value="1"/>
</dbReference>
<dbReference type="InterPro" id="IPR036163">
    <property type="entry name" value="HMA_dom_sf"/>
</dbReference>
<dbReference type="SUPFAM" id="SSF55008">
    <property type="entry name" value="HMA, heavy metal-associated domain"/>
    <property type="match status" value="4"/>
</dbReference>
<dbReference type="InterPro" id="IPR017969">
    <property type="entry name" value="Heavy-metal-associated_CS"/>
</dbReference>
<dbReference type="SFLD" id="SFLDS00003">
    <property type="entry name" value="Haloacid_Dehalogenase"/>
    <property type="match status" value="1"/>
</dbReference>
<evidence type="ECO:0000256" key="6">
    <source>
        <dbReference type="ARBA" id="ARBA00022723"/>
    </source>
</evidence>
<feature type="transmembrane region" description="Helical" evidence="17">
    <location>
        <begin position="438"/>
        <end position="461"/>
    </location>
</feature>
<dbReference type="InterPro" id="IPR027256">
    <property type="entry name" value="P-typ_ATPase_IB"/>
</dbReference>
<dbReference type="InterPro" id="IPR018303">
    <property type="entry name" value="ATPase_P-typ_P_site"/>
</dbReference>
<dbReference type="FunFam" id="3.40.50.1000:FF:000031">
    <property type="entry name" value="Probable copper-transporting ATPase HMA5"/>
    <property type="match status" value="1"/>
</dbReference>
<evidence type="ECO:0000256" key="16">
    <source>
        <dbReference type="ARBA" id="ARBA00023136"/>
    </source>
</evidence>
<dbReference type="InterPro" id="IPR023214">
    <property type="entry name" value="HAD_sf"/>
</dbReference>
<dbReference type="InterPro" id="IPR023299">
    <property type="entry name" value="ATPase_P-typ_cyto_dom_N"/>
</dbReference>
<feature type="domain" description="HMA" evidence="18">
    <location>
        <begin position="109"/>
        <end position="175"/>
    </location>
</feature>
<keyword evidence="12" id="KW-1278">Translocase</keyword>
<feature type="domain" description="HMA" evidence="18">
    <location>
        <begin position="179"/>
        <end position="245"/>
    </location>
</feature>
<dbReference type="Gene3D" id="3.40.50.1000">
    <property type="entry name" value="HAD superfamily/HAD-like"/>
    <property type="match status" value="1"/>
</dbReference>
<keyword evidence="15" id="KW-0406">Ion transport</keyword>
<dbReference type="GO" id="GO:0055070">
    <property type="term" value="P:copper ion homeostasis"/>
    <property type="evidence" value="ECO:0007669"/>
    <property type="project" value="TreeGrafter"/>
</dbReference>
<dbReference type="GO" id="GO:0005507">
    <property type="term" value="F:copper ion binding"/>
    <property type="evidence" value="ECO:0007669"/>
    <property type="project" value="InterPro"/>
</dbReference>
<feature type="domain" description="HMA" evidence="18">
    <location>
        <begin position="346"/>
        <end position="412"/>
    </location>
</feature>
<protein>
    <recommendedName>
        <fullName evidence="3">P-type Cu(+) transporter</fullName>
        <ecNumber evidence="3">7.2.2.8</ecNumber>
    </recommendedName>
</protein>
<dbReference type="GO" id="GO:0005524">
    <property type="term" value="F:ATP binding"/>
    <property type="evidence" value="ECO:0007669"/>
    <property type="project" value="UniProtKB-UniRule"/>
</dbReference>
<keyword evidence="4" id="KW-0813">Transport</keyword>
<dbReference type="PROSITE" id="PS50846">
    <property type="entry name" value="HMA_2"/>
    <property type="match status" value="4"/>
</dbReference>
<keyword evidence="13 17" id="KW-1133">Transmembrane helix</keyword>
<dbReference type="InterPro" id="IPR059000">
    <property type="entry name" value="ATPase_P-type_domA"/>
</dbReference>
<dbReference type="SFLD" id="SFLDF00027">
    <property type="entry name" value="p-type_atpase"/>
    <property type="match status" value="1"/>
</dbReference>
<evidence type="ECO:0000256" key="7">
    <source>
        <dbReference type="ARBA" id="ARBA00022737"/>
    </source>
</evidence>
<dbReference type="FunFam" id="2.70.150.10:FF:000002">
    <property type="entry name" value="Copper-transporting ATPase 1, putative"/>
    <property type="match status" value="1"/>
</dbReference>
<evidence type="ECO:0000256" key="12">
    <source>
        <dbReference type="ARBA" id="ARBA00022967"/>
    </source>
</evidence>
<comment type="subcellular location">
    <subcellularLocation>
        <location evidence="1">Golgi apparatus</location>
        <location evidence="1">trans-Golgi network membrane</location>
        <topology evidence="1">Multi-pass membrane protein</topology>
    </subcellularLocation>
    <subcellularLocation>
        <location evidence="17">Membrane</location>
    </subcellularLocation>
</comment>
<keyword evidence="11" id="KW-0460">Magnesium</keyword>
<feature type="transmembrane region" description="Helical" evidence="17">
    <location>
        <begin position="1144"/>
        <end position="1166"/>
    </location>
</feature>
<organism evidence="19 20">
    <name type="scientific">Cinara cedri</name>
    <dbReference type="NCBI Taxonomy" id="506608"/>
    <lineage>
        <taxon>Eukaryota</taxon>
        <taxon>Metazoa</taxon>
        <taxon>Ecdysozoa</taxon>
        <taxon>Arthropoda</taxon>
        <taxon>Hexapoda</taxon>
        <taxon>Insecta</taxon>
        <taxon>Pterygota</taxon>
        <taxon>Neoptera</taxon>
        <taxon>Paraneoptera</taxon>
        <taxon>Hemiptera</taxon>
        <taxon>Sternorrhyncha</taxon>
        <taxon>Aphidomorpha</taxon>
        <taxon>Aphidoidea</taxon>
        <taxon>Aphididae</taxon>
        <taxon>Lachninae</taxon>
        <taxon>Cinara</taxon>
    </lineage>
</organism>
<evidence type="ECO:0000256" key="9">
    <source>
        <dbReference type="ARBA" id="ARBA00022796"/>
    </source>
</evidence>
<dbReference type="PROSITE" id="PS00154">
    <property type="entry name" value="ATPASE_E1_E2"/>
    <property type="match status" value="1"/>
</dbReference>
<keyword evidence="20" id="KW-1185">Reference proteome</keyword>
<dbReference type="SUPFAM" id="SSF81660">
    <property type="entry name" value="Metal cation-transporting ATPase, ATP-binding domain N"/>
    <property type="match status" value="1"/>
</dbReference>
<dbReference type="FunFam" id="3.30.70.100:FF:000001">
    <property type="entry name" value="ATPase copper transporting beta"/>
    <property type="match status" value="4"/>
</dbReference>
<name>A0A5E4NDG4_9HEMI</name>
<dbReference type="NCBIfam" id="TIGR01525">
    <property type="entry name" value="ATPase-IB_hvy"/>
    <property type="match status" value="1"/>
</dbReference>
<dbReference type="PRINTS" id="PR00119">
    <property type="entry name" value="CATATPASE"/>
</dbReference>
<dbReference type="Gene3D" id="2.70.150.10">
    <property type="entry name" value="Calcium-transporting ATPase, cytoplasmic transduction domain A"/>
    <property type="match status" value="1"/>
</dbReference>
<dbReference type="SUPFAM" id="SSF56784">
    <property type="entry name" value="HAD-like"/>
    <property type="match status" value="1"/>
</dbReference>
<dbReference type="SUPFAM" id="SSF81665">
    <property type="entry name" value="Calcium ATPase, transmembrane domain M"/>
    <property type="match status" value="1"/>
</dbReference>
<dbReference type="GO" id="GO:0043682">
    <property type="term" value="F:P-type divalent copper transporter activity"/>
    <property type="evidence" value="ECO:0007669"/>
    <property type="project" value="TreeGrafter"/>
</dbReference>
<keyword evidence="5 17" id="KW-0812">Transmembrane</keyword>
<dbReference type="InterPro" id="IPR006122">
    <property type="entry name" value="HMA_Cu_ion-bd"/>
</dbReference>
<dbReference type="Pfam" id="PF00122">
    <property type="entry name" value="E1-E2_ATPase"/>
    <property type="match status" value="1"/>
</dbReference>
<dbReference type="SFLD" id="SFLDG00002">
    <property type="entry name" value="C1.7:_P-type_atpase_like"/>
    <property type="match status" value="1"/>
</dbReference>
<evidence type="ECO:0000256" key="15">
    <source>
        <dbReference type="ARBA" id="ARBA00023065"/>
    </source>
</evidence>
<feature type="transmembrane region" description="Helical" evidence="17">
    <location>
        <begin position="548"/>
        <end position="566"/>
    </location>
</feature>
<keyword evidence="8 17" id="KW-0547">Nucleotide-binding</keyword>
<dbReference type="GO" id="GO:0016020">
    <property type="term" value="C:membrane"/>
    <property type="evidence" value="ECO:0007669"/>
    <property type="project" value="UniProtKB-SubCell"/>
</dbReference>
<dbReference type="PROSITE" id="PS01047">
    <property type="entry name" value="HMA_1"/>
    <property type="match status" value="3"/>
</dbReference>
<dbReference type="InterPro" id="IPR036412">
    <property type="entry name" value="HAD-like_sf"/>
</dbReference>
<keyword evidence="10 17" id="KW-0067">ATP-binding</keyword>
<dbReference type="InterPro" id="IPR023298">
    <property type="entry name" value="ATPase_P-typ_TM_dom_sf"/>
</dbReference>
<evidence type="ECO:0000256" key="5">
    <source>
        <dbReference type="ARBA" id="ARBA00022692"/>
    </source>
</evidence>
<dbReference type="Gene3D" id="3.40.1110.10">
    <property type="entry name" value="Calcium-transporting ATPase, cytoplasmic domain N"/>
    <property type="match status" value="1"/>
</dbReference>
<keyword evidence="6 17" id="KW-0479">Metal-binding</keyword>
<feature type="transmembrane region" description="Helical" evidence="17">
    <location>
        <begin position="706"/>
        <end position="732"/>
    </location>
</feature>
<evidence type="ECO:0000313" key="19">
    <source>
        <dbReference type="EMBL" id="VVC40531.1"/>
    </source>
</evidence>
<evidence type="ECO:0000256" key="17">
    <source>
        <dbReference type="RuleBase" id="RU362081"/>
    </source>
</evidence>
<dbReference type="NCBIfam" id="TIGR00003">
    <property type="entry name" value="copper ion binding protein"/>
    <property type="match status" value="4"/>
</dbReference>
<dbReference type="InterPro" id="IPR008250">
    <property type="entry name" value="ATPase_P-typ_transduc_dom_A_sf"/>
</dbReference>
<dbReference type="CDD" id="cd00371">
    <property type="entry name" value="HMA"/>
    <property type="match status" value="4"/>
</dbReference>
<feature type="domain" description="HMA" evidence="18">
    <location>
        <begin position="270"/>
        <end position="336"/>
    </location>
</feature>